<dbReference type="PANTHER" id="PTHR41291:SF1">
    <property type="entry name" value="DNA ALKYLATION REPAIR PROTEIN"/>
    <property type="match status" value="1"/>
</dbReference>
<dbReference type="Gene3D" id="1.25.10.90">
    <property type="match status" value="1"/>
</dbReference>
<accession>A0A4S8Q2G9</accession>
<proteinExistence type="predicted"/>
<sequence>MINPSATAAEIIAYLRSMRSVENVAGMARFGIVTEDALGIGNPALRHIAKAIGPNHARAESLWASGIREARLVAIWTFVPTQLSPDDIWRLAADFNSWEIVDAAADLLTETPSWHQLVEDFAADDREFVRRTAFAMIAGATVHNRSEPDATFLAWLPLIERHATDPRNFVKKAVNWALRNMGKRSRACHEGALQLAGKLAESADPTARWIGKDALRELRDPRRIARLK</sequence>
<dbReference type="InterPro" id="IPR016024">
    <property type="entry name" value="ARM-type_fold"/>
</dbReference>
<dbReference type="SUPFAM" id="SSF48371">
    <property type="entry name" value="ARM repeat"/>
    <property type="match status" value="1"/>
</dbReference>
<protein>
    <submittedName>
        <fullName evidence="1">DNA alkylation repair protein</fullName>
    </submittedName>
</protein>
<name>A0A4S8Q2G9_9HYPH</name>
<dbReference type="Proteomes" id="UP000307378">
    <property type="component" value="Unassembled WGS sequence"/>
</dbReference>
<dbReference type="PANTHER" id="PTHR41291">
    <property type="entry name" value="DNA ALKYLATION REPAIR PROTEIN"/>
    <property type="match status" value="1"/>
</dbReference>
<comment type="caution">
    <text evidence="1">The sequence shown here is derived from an EMBL/GenBank/DDBJ whole genome shotgun (WGS) entry which is preliminary data.</text>
</comment>
<evidence type="ECO:0000313" key="1">
    <source>
        <dbReference type="EMBL" id="THV34789.1"/>
    </source>
</evidence>
<dbReference type="CDD" id="cd06561">
    <property type="entry name" value="AlkD_like"/>
    <property type="match status" value="1"/>
</dbReference>
<dbReference type="InterPro" id="IPR014825">
    <property type="entry name" value="DNA_alkylation"/>
</dbReference>
<dbReference type="EMBL" id="STGU01000007">
    <property type="protein sequence ID" value="THV34789.1"/>
    <property type="molecule type" value="Genomic_DNA"/>
</dbReference>
<dbReference type="AlphaFoldDB" id="A0A4S8Q2G9"/>
<dbReference type="Pfam" id="PF08713">
    <property type="entry name" value="DNA_alkylation"/>
    <property type="match status" value="1"/>
</dbReference>
<organism evidence="1 2">
    <name type="scientific">Rhizobium rosettiformans W3</name>
    <dbReference type="NCBI Taxonomy" id="538378"/>
    <lineage>
        <taxon>Bacteria</taxon>
        <taxon>Pseudomonadati</taxon>
        <taxon>Pseudomonadota</taxon>
        <taxon>Alphaproteobacteria</taxon>
        <taxon>Hyphomicrobiales</taxon>
        <taxon>Rhizobiaceae</taxon>
        <taxon>Rhizobium/Agrobacterium group</taxon>
        <taxon>Rhizobium</taxon>
    </lineage>
</organism>
<reference evidence="1 2" key="1">
    <citation type="submission" date="2019-04" db="EMBL/GenBank/DDBJ databases">
        <title>genome sequence of strain W3.</title>
        <authorList>
            <person name="Gao J."/>
            <person name="Sun J."/>
        </authorList>
    </citation>
    <scope>NUCLEOTIDE SEQUENCE [LARGE SCALE GENOMIC DNA]</scope>
    <source>
        <strain evidence="1 2">W3</strain>
    </source>
</reference>
<dbReference type="RefSeq" id="WP_136541524.1">
    <property type="nucleotide sequence ID" value="NZ_STGU01000007.1"/>
</dbReference>
<gene>
    <name evidence="1" type="ORF">FAA86_13985</name>
</gene>
<evidence type="ECO:0000313" key="2">
    <source>
        <dbReference type="Proteomes" id="UP000307378"/>
    </source>
</evidence>